<keyword evidence="5 6" id="KW-0378">Hydrolase</keyword>
<dbReference type="SMART" id="SM00535">
    <property type="entry name" value="RIBOc"/>
    <property type="match status" value="1"/>
</dbReference>
<dbReference type="SUPFAM" id="SSF69065">
    <property type="entry name" value="RNase III domain-like"/>
    <property type="match status" value="1"/>
</dbReference>
<dbReference type="EC" id="3.1.26.-" evidence="6"/>
<dbReference type="eggNOG" id="COG1939">
    <property type="taxonomic scope" value="Bacteria"/>
</dbReference>
<evidence type="ECO:0000256" key="3">
    <source>
        <dbReference type="ARBA" id="ARBA00022722"/>
    </source>
</evidence>
<keyword evidence="3 6" id="KW-0540">Nuclease</keyword>
<dbReference type="AlphaFoldDB" id="A0A084J835"/>
<dbReference type="PIRSF" id="PIRSF005520">
    <property type="entry name" value="UCP005520"/>
    <property type="match status" value="1"/>
</dbReference>
<gene>
    <name evidence="6" type="primary">mrnC</name>
    <name evidence="8" type="ORF">IO99_16490</name>
</gene>
<dbReference type="RefSeq" id="WP_035135173.1">
    <property type="nucleotide sequence ID" value="NZ_JPMD01000043.1"/>
</dbReference>
<keyword evidence="2 6" id="KW-0698">rRNA processing</keyword>
<dbReference type="GO" id="GO:0019843">
    <property type="term" value="F:rRNA binding"/>
    <property type="evidence" value="ECO:0007669"/>
    <property type="project" value="UniProtKB-UniRule"/>
</dbReference>
<dbReference type="CDD" id="cd00593">
    <property type="entry name" value="RIBOc"/>
    <property type="match status" value="1"/>
</dbReference>
<dbReference type="GO" id="GO:0006364">
    <property type="term" value="P:rRNA processing"/>
    <property type="evidence" value="ECO:0007669"/>
    <property type="project" value="UniProtKB-UniRule"/>
</dbReference>
<comment type="cofactor">
    <cofactor evidence="6">
        <name>Mg(2+)</name>
        <dbReference type="ChEBI" id="CHEBI:18420"/>
    </cofactor>
</comment>
<dbReference type="PANTHER" id="PTHR34276">
    <property type="entry name" value="MINI-RIBONUCLEASE 3"/>
    <property type="match status" value="1"/>
</dbReference>
<keyword evidence="4 6" id="KW-0255">Endonuclease</keyword>
<comment type="subunit">
    <text evidence="6">Homodimer.</text>
</comment>
<reference evidence="8 9" key="1">
    <citation type="submission" date="2014-07" db="EMBL/GenBank/DDBJ databases">
        <title>Draft genome of Clostridium sulfidigenes 113A isolated from sediments associated with methane hydrate from Krishna Godavari basin.</title>
        <authorList>
            <person name="Honkalas V.S."/>
            <person name="Dabir A.P."/>
            <person name="Arora P."/>
            <person name="Dhakephalkar P.K."/>
        </authorList>
    </citation>
    <scope>NUCLEOTIDE SEQUENCE [LARGE SCALE GENOMIC DNA]</scope>
    <source>
        <strain evidence="8 9">113A</strain>
    </source>
</reference>
<accession>A0A084J835</accession>
<keyword evidence="6" id="KW-0694">RNA-binding</keyword>
<comment type="similarity">
    <text evidence="6">Belongs to the MrnC RNase family.</text>
</comment>
<dbReference type="HAMAP" id="MF_01468">
    <property type="entry name" value="RNase_Mini_III"/>
    <property type="match status" value="1"/>
</dbReference>
<feature type="domain" description="RNase III" evidence="7">
    <location>
        <begin position="4"/>
        <end position="137"/>
    </location>
</feature>
<dbReference type="Proteomes" id="UP000028542">
    <property type="component" value="Unassembled WGS sequence"/>
</dbReference>
<dbReference type="InterPro" id="IPR036389">
    <property type="entry name" value="RNase_III_sf"/>
</dbReference>
<dbReference type="InterPro" id="IPR008226">
    <property type="entry name" value="Mini3_fam"/>
</dbReference>
<evidence type="ECO:0000313" key="8">
    <source>
        <dbReference type="EMBL" id="KEZ85119.1"/>
    </source>
</evidence>
<protein>
    <recommendedName>
        <fullName evidence="6">Mini-ribonuclease 3</fullName>
        <shortName evidence="6">Mini-3</shortName>
        <shortName evidence="6">Mini-RNase 3</shortName>
        <ecNumber evidence="6">3.1.26.-</ecNumber>
    </recommendedName>
    <alternativeName>
        <fullName evidence="6">Mini-RNase III</fullName>
        <shortName evidence="6">Mini-III</shortName>
    </alternativeName>
</protein>
<evidence type="ECO:0000256" key="4">
    <source>
        <dbReference type="ARBA" id="ARBA00022759"/>
    </source>
</evidence>
<evidence type="ECO:0000259" key="7">
    <source>
        <dbReference type="SMART" id="SM00535"/>
    </source>
</evidence>
<proteinExistence type="inferred from homology"/>
<organism evidence="8 9">
    <name type="scientific">Clostridium sulfidigenes</name>
    <dbReference type="NCBI Taxonomy" id="318464"/>
    <lineage>
        <taxon>Bacteria</taxon>
        <taxon>Bacillati</taxon>
        <taxon>Bacillota</taxon>
        <taxon>Clostridia</taxon>
        <taxon>Eubacteriales</taxon>
        <taxon>Clostridiaceae</taxon>
        <taxon>Clostridium</taxon>
    </lineage>
</organism>
<dbReference type="GO" id="GO:0005737">
    <property type="term" value="C:cytoplasm"/>
    <property type="evidence" value="ECO:0007669"/>
    <property type="project" value="UniProtKB-SubCell"/>
</dbReference>
<keyword evidence="6" id="KW-0460">Magnesium</keyword>
<comment type="caution">
    <text evidence="8">The sequence shown here is derived from an EMBL/GenBank/DDBJ whole genome shotgun (WGS) entry which is preliminary data.</text>
</comment>
<evidence type="ECO:0000256" key="1">
    <source>
        <dbReference type="ARBA" id="ARBA00022517"/>
    </source>
</evidence>
<comment type="function">
    <text evidence="6">Involved in correct processing of both the 5' and 3' ends of 23S rRNA precursor. Processes 30S rRNA precursor transcript even in absence of ribonuclease 3 (Rnc); Rnc processes 30S rRNA into smaller rRNA precursors.</text>
</comment>
<dbReference type="InterPro" id="IPR000999">
    <property type="entry name" value="RNase_III_dom"/>
</dbReference>
<evidence type="ECO:0000256" key="6">
    <source>
        <dbReference type="HAMAP-Rule" id="MF_01468"/>
    </source>
</evidence>
<sequence>MEFDLLKEKFSAKEAHLINPLTLAFIGDAVYEVFIRTYLLGENKSLKVQQLHLKTVNFVKAKSQSNYAKLILDMFDEEEISVFKRGRNTKSSAPKNADVGDYRWATGFEAVIGYLYISGKNDRLNYLLNKIIEMSDNNDKS</sequence>
<evidence type="ECO:0000256" key="2">
    <source>
        <dbReference type="ARBA" id="ARBA00022552"/>
    </source>
</evidence>
<dbReference type="STRING" id="318464.IO99_16490"/>
<keyword evidence="6" id="KW-0963">Cytoplasm</keyword>
<dbReference type="Pfam" id="PF00636">
    <property type="entry name" value="Ribonuclease_3"/>
    <property type="match status" value="1"/>
</dbReference>
<keyword evidence="6" id="KW-0699">rRNA-binding</keyword>
<keyword evidence="1 6" id="KW-0690">Ribosome biogenesis</keyword>
<name>A0A084J835_9CLOT</name>
<feature type="active site" evidence="6">
    <location>
        <position position="28"/>
    </location>
</feature>
<evidence type="ECO:0000256" key="5">
    <source>
        <dbReference type="ARBA" id="ARBA00022801"/>
    </source>
</evidence>
<dbReference type="PANTHER" id="PTHR34276:SF1">
    <property type="entry name" value="MINI-RIBONUCLEASE 3"/>
    <property type="match status" value="1"/>
</dbReference>
<dbReference type="Gene3D" id="1.10.1520.10">
    <property type="entry name" value="Ribonuclease III domain"/>
    <property type="match status" value="1"/>
</dbReference>
<keyword evidence="9" id="KW-1185">Reference proteome</keyword>
<dbReference type="GO" id="GO:0004525">
    <property type="term" value="F:ribonuclease III activity"/>
    <property type="evidence" value="ECO:0007669"/>
    <property type="project" value="InterPro"/>
</dbReference>
<dbReference type="EMBL" id="JPMD01000043">
    <property type="protein sequence ID" value="KEZ85119.1"/>
    <property type="molecule type" value="Genomic_DNA"/>
</dbReference>
<comment type="subcellular location">
    <subcellularLocation>
        <location evidence="6">Cytoplasm</location>
    </subcellularLocation>
</comment>
<evidence type="ECO:0000313" key="9">
    <source>
        <dbReference type="Proteomes" id="UP000028542"/>
    </source>
</evidence>